<evidence type="ECO:0000256" key="1">
    <source>
        <dbReference type="SAM" id="MobiDB-lite"/>
    </source>
</evidence>
<dbReference type="Proteomes" id="UP000694420">
    <property type="component" value="Unplaced"/>
</dbReference>
<feature type="region of interest" description="Disordered" evidence="1">
    <location>
        <begin position="25"/>
        <end position="127"/>
    </location>
</feature>
<name>A0A8C6ZJW6_NOTPE</name>
<proteinExistence type="predicted"/>
<protein>
    <submittedName>
        <fullName evidence="2">Uncharacterized protein</fullName>
    </submittedName>
</protein>
<dbReference type="AlphaFoldDB" id="A0A8C6ZJW6"/>
<accession>A0A8C6ZJW6</accession>
<reference evidence="2" key="1">
    <citation type="submission" date="2025-08" db="UniProtKB">
        <authorList>
            <consortium name="Ensembl"/>
        </authorList>
    </citation>
    <scope>IDENTIFICATION</scope>
</reference>
<feature type="compositionally biased region" description="Polar residues" evidence="1">
    <location>
        <begin position="104"/>
        <end position="120"/>
    </location>
</feature>
<organism evidence="2 3">
    <name type="scientific">Nothoprocta perdicaria</name>
    <name type="common">Chilean tinamou</name>
    <name type="synonym">Crypturus perdicarius</name>
    <dbReference type="NCBI Taxonomy" id="30464"/>
    <lineage>
        <taxon>Eukaryota</taxon>
        <taxon>Metazoa</taxon>
        <taxon>Chordata</taxon>
        <taxon>Craniata</taxon>
        <taxon>Vertebrata</taxon>
        <taxon>Euteleostomi</taxon>
        <taxon>Archelosauria</taxon>
        <taxon>Archosauria</taxon>
        <taxon>Dinosauria</taxon>
        <taxon>Saurischia</taxon>
        <taxon>Theropoda</taxon>
        <taxon>Coelurosauria</taxon>
        <taxon>Aves</taxon>
        <taxon>Palaeognathae</taxon>
        <taxon>Tinamiformes</taxon>
        <taxon>Tinamidae</taxon>
        <taxon>Nothoprocta</taxon>
    </lineage>
</organism>
<evidence type="ECO:0000313" key="2">
    <source>
        <dbReference type="Ensembl" id="ENSNPEP00000014015.1"/>
    </source>
</evidence>
<keyword evidence="3" id="KW-1185">Reference proteome</keyword>
<reference evidence="2" key="2">
    <citation type="submission" date="2025-09" db="UniProtKB">
        <authorList>
            <consortium name="Ensembl"/>
        </authorList>
    </citation>
    <scope>IDENTIFICATION</scope>
</reference>
<evidence type="ECO:0000313" key="3">
    <source>
        <dbReference type="Proteomes" id="UP000694420"/>
    </source>
</evidence>
<sequence>MGHGTGAWSRRGADFLDVKFAASFLPSAGPGGRLLPRGMAGSRTGPRLDGAPERHPARRPSPSHRAPGGQRLEETPEMPWAAPRRAGSRDTGPGMEPWLHGSVSKKTSGQVPSRGSSRWNHSGYCCR</sequence>
<dbReference type="Ensembl" id="ENSNPET00000014356.1">
    <property type="protein sequence ID" value="ENSNPEP00000014015.1"/>
    <property type="gene ID" value="ENSNPEG00000010481.1"/>
</dbReference>